<feature type="compositionally biased region" description="Basic and acidic residues" evidence="1">
    <location>
        <begin position="34"/>
        <end position="53"/>
    </location>
</feature>
<gene>
    <name evidence="2" type="ORF">SNE40_001127</name>
</gene>
<protein>
    <submittedName>
        <fullName evidence="2">Uncharacterized protein</fullName>
    </submittedName>
</protein>
<name>A0AAN8KFA3_PATCE</name>
<dbReference type="AlphaFoldDB" id="A0AAN8KFA3"/>
<accession>A0AAN8KFA3</accession>
<keyword evidence="3" id="KW-1185">Reference proteome</keyword>
<dbReference type="EMBL" id="JAZGQO010000001">
    <property type="protein sequence ID" value="KAK6195770.1"/>
    <property type="molecule type" value="Genomic_DNA"/>
</dbReference>
<dbReference type="Proteomes" id="UP001347796">
    <property type="component" value="Unassembled WGS sequence"/>
</dbReference>
<evidence type="ECO:0000256" key="1">
    <source>
        <dbReference type="SAM" id="MobiDB-lite"/>
    </source>
</evidence>
<sequence>MTSEDEAFYKDNCHGDYVGTCTKTVPRNWAKQQKRNEERDYAQQKKRSAEMEREYMEQELLSLEEIIPPKKSRSSPALNGYELDDDVPTDFPQIKILNGHRTMNESLMRCLVRNLADYKVTTNDLIGITVAIANTVFHQQWTIAKAQEETDEDLSSDNDDDTESDD</sequence>
<reference evidence="2 3" key="1">
    <citation type="submission" date="2024-01" db="EMBL/GenBank/DDBJ databases">
        <title>The genome of the rayed Mediterranean limpet Patella caerulea (Linnaeus, 1758).</title>
        <authorList>
            <person name="Anh-Thu Weber A."/>
            <person name="Halstead-Nussloch G."/>
        </authorList>
    </citation>
    <scope>NUCLEOTIDE SEQUENCE [LARGE SCALE GENOMIC DNA]</scope>
    <source>
        <strain evidence="2">AATW-2023a</strain>
        <tissue evidence="2">Whole specimen</tissue>
    </source>
</reference>
<proteinExistence type="predicted"/>
<evidence type="ECO:0000313" key="2">
    <source>
        <dbReference type="EMBL" id="KAK6195770.1"/>
    </source>
</evidence>
<feature type="region of interest" description="Disordered" evidence="1">
    <location>
        <begin position="146"/>
        <end position="166"/>
    </location>
</feature>
<organism evidence="2 3">
    <name type="scientific">Patella caerulea</name>
    <name type="common">Rayed Mediterranean limpet</name>
    <dbReference type="NCBI Taxonomy" id="87958"/>
    <lineage>
        <taxon>Eukaryota</taxon>
        <taxon>Metazoa</taxon>
        <taxon>Spiralia</taxon>
        <taxon>Lophotrochozoa</taxon>
        <taxon>Mollusca</taxon>
        <taxon>Gastropoda</taxon>
        <taxon>Patellogastropoda</taxon>
        <taxon>Patelloidea</taxon>
        <taxon>Patellidae</taxon>
        <taxon>Patella</taxon>
    </lineage>
</organism>
<comment type="caution">
    <text evidence="2">The sequence shown here is derived from an EMBL/GenBank/DDBJ whole genome shotgun (WGS) entry which is preliminary data.</text>
</comment>
<evidence type="ECO:0000313" key="3">
    <source>
        <dbReference type="Proteomes" id="UP001347796"/>
    </source>
</evidence>
<feature type="region of interest" description="Disordered" evidence="1">
    <location>
        <begin position="31"/>
        <end position="53"/>
    </location>
</feature>
<feature type="compositionally biased region" description="Acidic residues" evidence="1">
    <location>
        <begin position="149"/>
        <end position="166"/>
    </location>
</feature>